<keyword evidence="22" id="KW-1185">Reference proteome</keyword>
<evidence type="ECO:0000256" key="13">
    <source>
        <dbReference type="ARBA" id="ARBA00023242"/>
    </source>
</evidence>
<dbReference type="PROSITE" id="PS51270">
    <property type="entry name" value="ZF_CTCHY"/>
    <property type="match status" value="1"/>
</dbReference>
<evidence type="ECO:0008006" key="23">
    <source>
        <dbReference type="Google" id="ProtNLM"/>
    </source>
</evidence>
<evidence type="ECO:0000256" key="2">
    <source>
        <dbReference type="ARBA" id="ARBA00004167"/>
    </source>
</evidence>
<dbReference type="InterPro" id="IPR037274">
    <property type="entry name" value="Znf_CHY_sf"/>
</dbReference>
<evidence type="ECO:0000256" key="8">
    <source>
        <dbReference type="ARBA" id="ARBA00022786"/>
    </source>
</evidence>
<dbReference type="InterPro" id="IPR013083">
    <property type="entry name" value="Znf_RING/FYVE/PHD"/>
</dbReference>
<dbReference type="GO" id="GO:0016020">
    <property type="term" value="C:membrane"/>
    <property type="evidence" value="ECO:0007669"/>
    <property type="project" value="UniProtKB-SubCell"/>
</dbReference>
<dbReference type="InterPro" id="IPR037275">
    <property type="entry name" value="Znf_CTCHY_sf"/>
</dbReference>
<evidence type="ECO:0000256" key="14">
    <source>
        <dbReference type="ARBA" id="ARBA00053847"/>
    </source>
</evidence>
<keyword evidence="9" id="KW-0862">Zinc</keyword>
<evidence type="ECO:0000259" key="20">
    <source>
        <dbReference type="PROSITE" id="PS51270"/>
    </source>
</evidence>
<reference evidence="21" key="1">
    <citation type="submission" date="2023-07" db="EMBL/GenBank/DDBJ databases">
        <title>draft genome sequence of fig (Ficus carica).</title>
        <authorList>
            <person name="Takahashi T."/>
            <person name="Nishimura K."/>
        </authorList>
    </citation>
    <scope>NUCLEOTIDE SEQUENCE</scope>
</reference>
<dbReference type="PROSITE" id="PS51266">
    <property type="entry name" value="ZF_CHY"/>
    <property type="match status" value="1"/>
</dbReference>
<dbReference type="InterPro" id="IPR017921">
    <property type="entry name" value="Znf_CTCHY"/>
</dbReference>
<dbReference type="GO" id="GO:0016567">
    <property type="term" value="P:protein ubiquitination"/>
    <property type="evidence" value="ECO:0007669"/>
    <property type="project" value="TreeGrafter"/>
</dbReference>
<protein>
    <recommendedName>
        <fullName evidence="23">Zinc finger protein</fullName>
    </recommendedName>
</protein>
<dbReference type="SMART" id="SM00184">
    <property type="entry name" value="RING"/>
    <property type="match status" value="1"/>
</dbReference>
<evidence type="ECO:0000256" key="17">
    <source>
        <dbReference type="SAM" id="MobiDB-lite"/>
    </source>
</evidence>
<evidence type="ECO:0000256" key="3">
    <source>
        <dbReference type="ARBA" id="ARBA00004906"/>
    </source>
</evidence>
<dbReference type="CDD" id="cd16464">
    <property type="entry name" value="RING-H2_Pirh2-like"/>
    <property type="match status" value="1"/>
</dbReference>
<evidence type="ECO:0000256" key="4">
    <source>
        <dbReference type="ARBA" id="ARBA00022598"/>
    </source>
</evidence>
<evidence type="ECO:0000256" key="12">
    <source>
        <dbReference type="ARBA" id="ARBA00023136"/>
    </source>
</evidence>
<dbReference type="SUPFAM" id="SSF161245">
    <property type="entry name" value="Zinc hairpin stack"/>
    <property type="match status" value="1"/>
</dbReference>
<feature type="region of interest" description="Disordered" evidence="17">
    <location>
        <begin position="467"/>
        <end position="494"/>
    </location>
</feature>
<dbReference type="GO" id="GO:0034756">
    <property type="term" value="P:regulation of iron ion transport"/>
    <property type="evidence" value="ECO:0007669"/>
    <property type="project" value="UniProtKB-ARBA"/>
</dbReference>
<dbReference type="FunFam" id="3.30.40.10:FF:000208">
    <property type="entry name" value="Zinc finger protein-related isoform 1"/>
    <property type="match status" value="1"/>
</dbReference>
<dbReference type="Gene3D" id="1.20.120.520">
    <property type="entry name" value="nmb1532 protein domain like"/>
    <property type="match status" value="2"/>
</dbReference>
<comment type="subunit">
    <text evidence="15">Binds zinc and iron ions.</text>
</comment>
<keyword evidence="4" id="KW-0436">Ligase</keyword>
<evidence type="ECO:0000256" key="16">
    <source>
        <dbReference type="PROSITE-ProRule" id="PRU00601"/>
    </source>
</evidence>
<dbReference type="SUPFAM" id="SSF57850">
    <property type="entry name" value="RING/U-box"/>
    <property type="match status" value="1"/>
</dbReference>
<dbReference type="Pfam" id="PF01814">
    <property type="entry name" value="Hemerythrin"/>
    <property type="match status" value="1"/>
</dbReference>
<dbReference type="Gene3D" id="3.30.40.10">
    <property type="entry name" value="Zinc/RING finger domain, C3HC4 (zinc finger)"/>
    <property type="match status" value="1"/>
</dbReference>
<evidence type="ECO:0000313" key="22">
    <source>
        <dbReference type="Proteomes" id="UP001187192"/>
    </source>
</evidence>
<feature type="domain" description="CTCHY-type" evidence="20">
    <location>
        <begin position="1029"/>
        <end position="1111"/>
    </location>
</feature>
<dbReference type="InterPro" id="IPR008913">
    <property type="entry name" value="Znf_CHY"/>
</dbReference>
<evidence type="ECO:0000256" key="9">
    <source>
        <dbReference type="ARBA" id="ARBA00022833"/>
    </source>
</evidence>
<dbReference type="GO" id="GO:0006511">
    <property type="term" value="P:ubiquitin-dependent protein catabolic process"/>
    <property type="evidence" value="ECO:0007669"/>
    <property type="project" value="TreeGrafter"/>
</dbReference>
<evidence type="ECO:0000256" key="5">
    <source>
        <dbReference type="ARBA" id="ARBA00022692"/>
    </source>
</evidence>
<feature type="compositionally biased region" description="Low complexity" evidence="17">
    <location>
        <begin position="30"/>
        <end position="42"/>
    </location>
</feature>
<gene>
    <name evidence="21" type="ORF">TIFTF001_014985</name>
</gene>
<dbReference type="GO" id="GO:0005634">
    <property type="term" value="C:nucleus"/>
    <property type="evidence" value="ECO:0007669"/>
    <property type="project" value="UniProtKB-SubCell"/>
</dbReference>
<dbReference type="EMBL" id="BTGU01000021">
    <property type="protein sequence ID" value="GMN45807.1"/>
    <property type="molecule type" value="Genomic_DNA"/>
</dbReference>
<keyword evidence="6" id="KW-0479">Metal-binding</keyword>
<evidence type="ECO:0000259" key="18">
    <source>
        <dbReference type="PROSITE" id="PS50089"/>
    </source>
</evidence>
<organism evidence="21 22">
    <name type="scientific">Ficus carica</name>
    <name type="common">Common fig</name>
    <dbReference type="NCBI Taxonomy" id="3494"/>
    <lineage>
        <taxon>Eukaryota</taxon>
        <taxon>Viridiplantae</taxon>
        <taxon>Streptophyta</taxon>
        <taxon>Embryophyta</taxon>
        <taxon>Tracheophyta</taxon>
        <taxon>Spermatophyta</taxon>
        <taxon>Magnoliopsida</taxon>
        <taxon>eudicotyledons</taxon>
        <taxon>Gunneridae</taxon>
        <taxon>Pentapetalae</taxon>
        <taxon>rosids</taxon>
        <taxon>fabids</taxon>
        <taxon>Rosales</taxon>
        <taxon>Moraceae</taxon>
        <taxon>Ficeae</taxon>
        <taxon>Ficus</taxon>
    </lineage>
</organism>
<evidence type="ECO:0000313" key="21">
    <source>
        <dbReference type="EMBL" id="GMN45807.1"/>
    </source>
</evidence>
<sequence>MGGDAGADDHSQTCPPPPDAAVPEEDEFSASESSASASSSSSSSSALLRNRLADSPILLLVYFHKAFRAEVASLRRAVSGAAEHGHHSRDFVLELLRRFEFFKLATKYHCAAEDEVIFLALDVHVKNVTSTYSLEHKSIETLFDSIFFRLNAILEENDYQNVSEKPFQELLFCVGTIQTFFSNHMLKEEQQIFPSLIKHISIKEQASLVWQFLCSVPIVLLEDMFPWMLSFLSPEEQLEISNCINEIVPEEKSLQEVILSWLDKDNQPSSGSYTTSGGVADMKMLLKSYSCRRFLRETWRASLHNEVGHNPVDGFRSDGHIEGLQMLLYQSSQHDINVNKFVNKLCWELESCIAEISKQFAFHEAEVFPVIGKNCSHQMQQQLLFVSVHMMPLGLLKHVITWFSSHLSDDQSRSILNRIKQEDSSISGSFVSLLQEWFRTGCSGKISAEKFEKNLQQIFKSRRSFLSEQPKDGAGSSSLSSSKPPCEETSAKKGKSYLPYSSSFGHTARKSETSYSSVINLYIYFPEALKANHRFSEILGGESHSGSILNDPKPMDLIFYFHKALKKDLEYLVCSSIQLAGNAGFLKEFCRRFNLIQFLYQIHSEAEDEIAFPALEAMGKATNISHSYTMDHKFEVEQFRSVSLLLDRLSELNVAVSEVGSETDQIMRKHYQLCMKLHETCKSMNKLLSDHIHREEVELWPLFRECFSVKEQEKIAGSILGRTSAELLQDMLPWLMGSLTQEEQRTMMSLWRQVTRNTMFDEWLREWWEGYEMSEVAQESIDTPSMIADPLKIIFEYLSEVNEQEGTFCSQNMIIADNDCVGGTVNQMGDQKVDDKVTDSDFDPDDYSDLKYKGPCTEDEKKRNHEVQNATCQIKPGAFLEVAQKSKYYDFLSKMSQEDLEAAIRRVSRDSSLDSQKKSYIIQNLLVSRWIVRHHSHLTPSNNEQEFPDQHPSYRDPLNLSFGCKHYKRNCKLVAPCCNQLHTCLRCHNEMTEHTIDRKTVKEMMCMQCLRIQPIGPTCSTISCRKYPMARYYCRICKIFDDERETRLSSSLCGGSDVEVLNREIYHCPYCNLCRVGKGLGIDYFHCMNCNACMSRTLFMHKCREKSFMVNCPICHEDVFTSSLPVKALQCGHNMHSKCFEAYACSSYTCPICGKSLGDMKVYFKMLDTLLAEEKIPDELSGQTQVILCNDCEKRGEAPFHWLYHKCFLCGSYNTRVL</sequence>
<dbReference type="AlphaFoldDB" id="A0AA88D8J9"/>
<keyword evidence="10" id="KW-1133">Transmembrane helix</keyword>
<keyword evidence="11" id="KW-0408">Iron</keyword>
<evidence type="ECO:0000256" key="10">
    <source>
        <dbReference type="ARBA" id="ARBA00022989"/>
    </source>
</evidence>
<dbReference type="InterPro" id="IPR012312">
    <property type="entry name" value="Hemerythrin-like"/>
</dbReference>
<keyword evidence="7 16" id="KW-0863">Zinc-finger</keyword>
<dbReference type="Pfam" id="PF05495">
    <property type="entry name" value="zf-CHY"/>
    <property type="match status" value="1"/>
</dbReference>
<dbReference type="Proteomes" id="UP001187192">
    <property type="component" value="Unassembled WGS sequence"/>
</dbReference>
<dbReference type="GO" id="GO:0016874">
    <property type="term" value="F:ligase activity"/>
    <property type="evidence" value="ECO:0007669"/>
    <property type="project" value="UniProtKB-KW"/>
</dbReference>
<dbReference type="PROSITE" id="PS50089">
    <property type="entry name" value="ZF_RING_2"/>
    <property type="match status" value="1"/>
</dbReference>
<dbReference type="FunFam" id="1.20.120.520:FF:000009">
    <property type="entry name" value="Zinc finger protein BRUTUS"/>
    <property type="match status" value="1"/>
</dbReference>
<dbReference type="PANTHER" id="PTHR21319:SF39">
    <property type="entry name" value="ZINC FINGER PROTEIN"/>
    <property type="match status" value="1"/>
</dbReference>
<keyword evidence="5" id="KW-0812">Transmembrane</keyword>
<dbReference type="Pfam" id="PF13639">
    <property type="entry name" value="zf-RING_2"/>
    <property type="match status" value="1"/>
</dbReference>
<dbReference type="GO" id="GO:0098711">
    <property type="term" value="P:iron ion import across plasma membrane"/>
    <property type="evidence" value="ECO:0007669"/>
    <property type="project" value="UniProtKB-ARBA"/>
</dbReference>
<evidence type="ECO:0000259" key="19">
    <source>
        <dbReference type="PROSITE" id="PS51266"/>
    </source>
</evidence>
<evidence type="ECO:0000256" key="1">
    <source>
        <dbReference type="ARBA" id="ARBA00004123"/>
    </source>
</evidence>
<dbReference type="GO" id="GO:0008270">
    <property type="term" value="F:zinc ion binding"/>
    <property type="evidence" value="ECO:0007669"/>
    <property type="project" value="UniProtKB-KW"/>
</dbReference>
<dbReference type="Gene3D" id="2.20.28.10">
    <property type="match status" value="1"/>
</dbReference>
<dbReference type="CDD" id="cd12108">
    <property type="entry name" value="Hr-like"/>
    <property type="match status" value="2"/>
</dbReference>
<feature type="domain" description="CHY-type" evidence="19">
    <location>
        <begin position="957"/>
        <end position="1026"/>
    </location>
</feature>
<dbReference type="InterPro" id="IPR039512">
    <property type="entry name" value="RCHY1_zinc-ribbon"/>
</dbReference>
<keyword evidence="8" id="KW-0833">Ubl conjugation pathway</keyword>
<proteinExistence type="predicted"/>
<evidence type="ECO:0000256" key="7">
    <source>
        <dbReference type="ARBA" id="ARBA00022771"/>
    </source>
</evidence>
<comment type="function">
    <text evidence="14">Probable E3 ubiquitin-protein ligase that may regulate the response to iron deficiency and thus contributes to iron homeostasis.</text>
</comment>
<dbReference type="SUPFAM" id="SSF161219">
    <property type="entry name" value="CHY zinc finger-like"/>
    <property type="match status" value="1"/>
</dbReference>
<comment type="pathway">
    <text evidence="3">Protein modification; protein ubiquitination.</text>
</comment>
<accession>A0AA88D8J9</accession>
<comment type="subcellular location">
    <subcellularLocation>
        <location evidence="2">Membrane</location>
        <topology evidence="2">Single-pass membrane protein</topology>
    </subcellularLocation>
    <subcellularLocation>
        <location evidence="1">Nucleus</location>
    </subcellularLocation>
</comment>
<name>A0AA88D8J9_FICCA</name>
<dbReference type="InterPro" id="IPR001841">
    <property type="entry name" value="Znf_RING"/>
</dbReference>
<evidence type="ECO:0000256" key="15">
    <source>
        <dbReference type="ARBA" id="ARBA00063786"/>
    </source>
</evidence>
<feature type="domain" description="RING-type" evidence="18">
    <location>
        <begin position="1112"/>
        <end position="1153"/>
    </location>
</feature>
<keyword evidence="13" id="KW-0539">Nucleus</keyword>
<comment type="caution">
    <text evidence="21">The sequence shown here is derived from an EMBL/GenBank/DDBJ whole genome shotgun (WGS) entry which is preliminary data.</text>
</comment>
<feature type="region of interest" description="Disordered" evidence="17">
    <location>
        <begin position="1"/>
        <end position="42"/>
    </location>
</feature>
<dbReference type="Pfam" id="PF14599">
    <property type="entry name" value="zinc_ribbon_6"/>
    <property type="match status" value="1"/>
</dbReference>
<keyword evidence="12" id="KW-0472">Membrane</keyword>
<dbReference type="GO" id="GO:0061630">
    <property type="term" value="F:ubiquitin protein ligase activity"/>
    <property type="evidence" value="ECO:0007669"/>
    <property type="project" value="TreeGrafter"/>
</dbReference>
<evidence type="ECO:0000256" key="6">
    <source>
        <dbReference type="ARBA" id="ARBA00022723"/>
    </source>
</evidence>
<dbReference type="PANTHER" id="PTHR21319">
    <property type="entry name" value="RING FINGER AND CHY ZINC FINGER DOMAIN-CONTAINING PROTEIN 1"/>
    <property type="match status" value="1"/>
</dbReference>
<evidence type="ECO:0000256" key="11">
    <source>
        <dbReference type="ARBA" id="ARBA00023004"/>
    </source>
</evidence>